<dbReference type="KEGG" id="aym:YM304_35660"/>
<feature type="compositionally biased region" description="Basic and acidic residues" evidence="1">
    <location>
        <begin position="1"/>
        <end position="14"/>
    </location>
</feature>
<dbReference type="AlphaFoldDB" id="A0A6C7EBW8"/>
<gene>
    <name evidence="2" type="ORF">YM304_35660</name>
</gene>
<accession>A0A6C7EBW8</accession>
<dbReference type="RefSeq" id="WP_015443127.1">
    <property type="nucleotide sequence ID" value="NC_020520.1"/>
</dbReference>
<organism evidence="2 3">
    <name type="scientific">Ilumatobacter coccineus (strain NBRC 103263 / KCTC 29153 / YM16-304)</name>
    <dbReference type="NCBI Taxonomy" id="1313172"/>
    <lineage>
        <taxon>Bacteria</taxon>
        <taxon>Bacillati</taxon>
        <taxon>Actinomycetota</taxon>
        <taxon>Acidimicrobiia</taxon>
        <taxon>Acidimicrobiales</taxon>
        <taxon>Ilumatobacteraceae</taxon>
        <taxon>Ilumatobacter</taxon>
    </lineage>
</organism>
<feature type="region of interest" description="Disordered" evidence="1">
    <location>
        <begin position="172"/>
        <end position="193"/>
    </location>
</feature>
<evidence type="ECO:0000256" key="1">
    <source>
        <dbReference type="SAM" id="MobiDB-lite"/>
    </source>
</evidence>
<name>A0A6C7EBW8_ILUCY</name>
<dbReference type="Proteomes" id="UP000011863">
    <property type="component" value="Chromosome"/>
</dbReference>
<dbReference type="EMBL" id="AP012057">
    <property type="protein sequence ID" value="BAN03880.1"/>
    <property type="molecule type" value="Genomic_DNA"/>
</dbReference>
<keyword evidence="3" id="KW-1185">Reference proteome</keyword>
<dbReference type="PROSITE" id="PS51318">
    <property type="entry name" value="TAT"/>
    <property type="match status" value="1"/>
</dbReference>
<protein>
    <submittedName>
        <fullName evidence="2">Uncharacterized protein</fullName>
    </submittedName>
</protein>
<reference evidence="2 3" key="1">
    <citation type="journal article" date="2013" name="Int. J. Syst. Evol. Microbiol.">
        <title>Ilumatobacter nonamiense sp. nov. and Ilumatobacter coccineum sp. nov., isolated from seashore sand.</title>
        <authorList>
            <person name="Matsumoto A."/>
            <person name="Kasai H."/>
            <person name="Matsuo Y."/>
            <person name="Shizuri Y."/>
            <person name="Ichikawa N."/>
            <person name="Fujita N."/>
            <person name="Omura S."/>
            <person name="Takahashi Y."/>
        </authorList>
    </citation>
    <scope>NUCLEOTIDE SEQUENCE [LARGE SCALE GENOMIC DNA]</scope>
    <source>
        <strain evidence="3">NBRC 103263 / KCTC 29153 / YM16-304</strain>
    </source>
</reference>
<sequence length="490" mass="48009">MTDLHDEITDHETGPDADIDAPDGSAGRRRRKFLTGAGIAGAAAIVGSKSASAADGATYTGSVTTYQNNESNGGAPGTAGNEAVVGEVLPADNGSHAIRGVTNGTGHSVAGDTPASAPNTVAATWGRHAGQGAGVGGVNVATTSPLAGPARAVEGVVTSPTNGSHAVYGKTNGGGHSIAGDTPAEATSPDGTGSNTVAATWGRHAGLGAGIGGVNTTTDVVPIAGSARGVEGVVAEGTNGSHAVFGLTNGGGHSVAGDTPADAKGANGEGTNTVAATWGRHQGVGAGIGGISVGGYGGEFQGGAGKAQVRLIQVDNDAEGTAEADKVVGPPTDDDHQLGELFADGRGKLYYNNATGNSFVQLTQQVLFENPQRAWDSRPGEAPANGDKGKIAADGTVAIDLTEFTDVPAGASAALINISVADTEGIGYMTAFNGDTADGDRPLAASVTWSGPANRATNSLTVRPNDAGAIKVYLGGSGANVIVDVSGYIV</sequence>
<feature type="region of interest" description="Disordered" evidence="1">
    <location>
        <begin position="1"/>
        <end position="28"/>
    </location>
</feature>
<dbReference type="InterPro" id="IPR006311">
    <property type="entry name" value="TAT_signal"/>
</dbReference>
<evidence type="ECO:0000313" key="2">
    <source>
        <dbReference type="EMBL" id="BAN03880.1"/>
    </source>
</evidence>
<proteinExistence type="predicted"/>
<evidence type="ECO:0000313" key="3">
    <source>
        <dbReference type="Proteomes" id="UP000011863"/>
    </source>
</evidence>